<sequence>MTKLHALIAASALVVFALVGDGALAHATPTEQYPISPEVQAASQVYPGPPLSQQSRTTLRATAFVTVPSEYVYNTSLEPVARQDYCTSSPDSYFAADFRGPCARHDLCYDAADRAGTSYTACDAALRTDLKTNCAYAYGTSGTGYSTCAATADIYWAAVTAAHL</sequence>
<protein>
    <submittedName>
        <fullName evidence="2">Phospholipase A2</fullName>
    </submittedName>
</protein>
<proteinExistence type="predicted"/>
<dbReference type="Proteomes" id="UP001205740">
    <property type="component" value="Unassembled WGS sequence"/>
</dbReference>
<name>A0ABT1H165_9NOCA</name>
<dbReference type="SUPFAM" id="SSF48619">
    <property type="entry name" value="Phospholipase A2, PLA2"/>
    <property type="match status" value="1"/>
</dbReference>
<feature type="chain" id="PRO_5046113426" evidence="1">
    <location>
        <begin position="28"/>
        <end position="164"/>
    </location>
</feature>
<evidence type="ECO:0000256" key="1">
    <source>
        <dbReference type="SAM" id="SignalP"/>
    </source>
</evidence>
<evidence type="ECO:0000313" key="2">
    <source>
        <dbReference type="EMBL" id="MCP2159503.1"/>
    </source>
</evidence>
<dbReference type="Pfam" id="PF09056">
    <property type="entry name" value="Phospholip_A2_3"/>
    <property type="match status" value="1"/>
</dbReference>
<comment type="caution">
    <text evidence="2">The sequence shown here is derived from an EMBL/GenBank/DDBJ whole genome shotgun (WGS) entry which is preliminary data.</text>
</comment>
<dbReference type="Gene3D" id="1.20.90.10">
    <property type="entry name" value="Phospholipase A2 domain"/>
    <property type="match status" value="1"/>
</dbReference>
<keyword evidence="1" id="KW-0732">Signal</keyword>
<accession>A0ABT1H165</accession>
<dbReference type="RefSeq" id="WP_253653066.1">
    <property type="nucleotide sequence ID" value="NZ_BAAAOE010000004.1"/>
</dbReference>
<reference evidence="2 3" key="1">
    <citation type="submission" date="2022-06" db="EMBL/GenBank/DDBJ databases">
        <title>Genomic Encyclopedia of Archaeal and Bacterial Type Strains, Phase II (KMG-II): from individual species to whole genera.</title>
        <authorList>
            <person name="Goeker M."/>
        </authorList>
    </citation>
    <scope>NUCLEOTIDE SEQUENCE [LARGE SCALE GENOMIC DNA]</scope>
    <source>
        <strain evidence="2 3">DSM 45037</strain>
    </source>
</reference>
<dbReference type="InterPro" id="IPR015141">
    <property type="entry name" value="PLipase_A2_prok/fun"/>
</dbReference>
<gene>
    <name evidence="2" type="ORF">LX12_000667</name>
</gene>
<feature type="signal peptide" evidence="1">
    <location>
        <begin position="1"/>
        <end position="27"/>
    </location>
</feature>
<evidence type="ECO:0000313" key="3">
    <source>
        <dbReference type="Proteomes" id="UP001205740"/>
    </source>
</evidence>
<dbReference type="InterPro" id="IPR036444">
    <property type="entry name" value="PLipase_A2_dom_sf"/>
</dbReference>
<keyword evidence="3" id="KW-1185">Reference proteome</keyword>
<dbReference type="EMBL" id="JAMTCG010000001">
    <property type="protein sequence ID" value="MCP2159503.1"/>
    <property type="molecule type" value="Genomic_DNA"/>
</dbReference>
<organism evidence="2 3">
    <name type="scientific">Williamsia serinedens</name>
    <dbReference type="NCBI Taxonomy" id="391736"/>
    <lineage>
        <taxon>Bacteria</taxon>
        <taxon>Bacillati</taxon>
        <taxon>Actinomycetota</taxon>
        <taxon>Actinomycetes</taxon>
        <taxon>Mycobacteriales</taxon>
        <taxon>Nocardiaceae</taxon>
        <taxon>Williamsia</taxon>
    </lineage>
</organism>